<keyword evidence="1" id="KW-0175">Coiled coil</keyword>
<proteinExistence type="predicted"/>
<evidence type="ECO:0000313" key="2">
    <source>
        <dbReference type="EMBL" id="KAG9700639.1"/>
    </source>
</evidence>
<reference evidence="2" key="1">
    <citation type="journal article" date="2021" name="J Fungi (Basel)">
        <title>Virulence traits and population genomics of the black yeast Aureobasidium melanogenum.</title>
        <authorList>
            <person name="Cernosa A."/>
            <person name="Sun X."/>
            <person name="Gostincar C."/>
            <person name="Fang C."/>
            <person name="Gunde-Cimerman N."/>
            <person name="Song Z."/>
        </authorList>
    </citation>
    <scope>NUCLEOTIDE SEQUENCE</scope>
    <source>
        <strain evidence="2">EXF-9911</strain>
    </source>
</reference>
<name>A0A9P8JEV4_AURME</name>
<accession>A0A9P8JEV4</accession>
<dbReference type="EMBL" id="JAHFXF010000012">
    <property type="protein sequence ID" value="KAG9700639.1"/>
    <property type="molecule type" value="Genomic_DNA"/>
</dbReference>
<organism evidence="2 3">
    <name type="scientific">Aureobasidium melanogenum</name>
    <name type="common">Aureobasidium pullulans var. melanogenum</name>
    <dbReference type="NCBI Taxonomy" id="46634"/>
    <lineage>
        <taxon>Eukaryota</taxon>
        <taxon>Fungi</taxon>
        <taxon>Dikarya</taxon>
        <taxon>Ascomycota</taxon>
        <taxon>Pezizomycotina</taxon>
        <taxon>Dothideomycetes</taxon>
        <taxon>Dothideomycetidae</taxon>
        <taxon>Dothideales</taxon>
        <taxon>Saccotheciaceae</taxon>
        <taxon>Aureobasidium</taxon>
    </lineage>
</organism>
<gene>
    <name evidence="2" type="ORF">KCU76_g605</name>
</gene>
<reference evidence="2" key="2">
    <citation type="submission" date="2021-08" db="EMBL/GenBank/DDBJ databases">
        <authorList>
            <person name="Gostincar C."/>
            <person name="Sun X."/>
            <person name="Song Z."/>
            <person name="Gunde-Cimerman N."/>
        </authorList>
    </citation>
    <scope>NUCLEOTIDE SEQUENCE</scope>
    <source>
        <strain evidence="2">EXF-9911</strain>
    </source>
</reference>
<comment type="caution">
    <text evidence="2">The sequence shown here is derived from an EMBL/GenBank/DDBJ whole genome shotgun (WGS) entry which is preliminary data.</text>
</comment>
<protein>
    <submittedName>
        <fullName evidence="2">Uncharacterized protein</fullName>
    </submittedName>
</protein>
<dbReference type="AlphaFoldDB" id="A0A9P8JEV4"/>
<dbReference type="Gene3D" id="1.25.40.10">
    <property type="entry name" value="Tetratricopeptide repeat domain"/>
    <property type="match status" value="1"/>
</dbReference>
<feature type="coiled-coil region" evidence="1">
    <location>
        <begin position="135"/>
        <end position="162"/>
    </location>
</feature>
<dbReference type="InterPro" id="IPR011990">
    <property type="entry name" value="TPR-like_helical_dom_sf"/>
</dbReference>
<dbReference type="Proteomes" id="UP000779574">
    <property type="component" value="Unassembled WGS sequence"/>
</dbReference>
<dbReference type="SUPFAM" id="SSF48452">
    <property type="entry name" value="TPR-like"/>
    <property type="match status" value="1"/>
</dbReference>
<evidence type="ECO:0000256" key="1">
    <source>
        <dbReference type="SAM" id="Coils"/>
    </source>
</evidence>
<evidence type="ECO:0000313" key="3">
    <source>
        <dbReference type="Proteomes" id="UP000779574"/>
    </source>
</evidence>
<feature type="non-terminal residue" evidence="2">
    <location>
        <position position="1"/>
    </location>
</feature>
<sequence length="607" mass="69882">MKPNVKALLYHYGSVLKNSAETWLNDPWEFFRMHNIASALEKAGDQALEKALCISEASGGSKNHSKMIQVITAYTYQQEYSGKHMHDSRLKNLRQRGSRFTTLVKAFGHKSVLLLMPCASFVRMKNEQLDVLPSKMETQEDFKNLKEQLDRYEKLAQKLIDFVKTVLLEGTIASGEPSFSLNPYWQGKLQESFDPEELFVPGAMLVAHIFPREECLDQSFHRIGKLFLPYVHLVLKHEMLDKSMTLPAHVRESLVEMCLACCRTRSRQKTFLPTLHLMMSHGNLPDHLTLAVTEVQSVVDRAEGRSQESSELIKRTIRNTQYASIRAHCQKGRLLLSLAENSIVCESLQEAESLLSEWEKKSEQATPLEVQVLRMKNTVVGRISRYKGDFKHAAECLETCLKGVQTEAARYHVEYHLADVYCELRNPDAAQRLLEGDVARLKDAEIRVSKPLRRLLLPLAETLILQDRWKEAESELTSLARMFDEVACSDTSDQLGHVRSIIGLARIDFHHRDYDSTIIRTEKALKLVQYYDTFAATSFYSWFLYRFQASTYHKMRNFGKANESLDLSNRYDEIPRHYMTGLGTYAMDLLESDQLEVPQQYEYQRDA</sequence>